<dbReference type="OrthoDB" id="7023969at2"/>
<reference evidence="1 2" key="1">
    <citation type="submission" date="2019-10" db="EMBL/GenBank/DDBJ databases">
        <title>Complete genome sequence of Vibrio sp. strain THAF100, isolated from non-filtered water from the water column of tank 6 of a marine aquarium containing stony-coral fragments. Water maintained at 26 degree C.</title>
        <authorList>
            <person name="Ruckert C."/>
            <person name="Franco A."/>
            <person name="Kalinowski J."/>
            <person name="Glaeser S."/>
        </authorList>
    </citation>
    <scope>NUCLEOTIDE SEQUENCE [LARGE SCALE GENOMIC DNA]</scope>
    <source>
        <strain evidence="1 2">THAF100</strain>
        <plasmid evidence="2">pthaf100_b</plasmid>
    </source>
</reference>
<dbReference type="RefSeq" id="WP_152432857.1">
    <property type="nucleotide sequence ID" value="NZ_CBCSDK010000028.1"/>
</dbReference>
<dbReference type="Proteomes" id="UP000326936">
    <property type="component" value="Plasmid pTHAF100_b"/>
</dbReference>
<keyword evidence="2" id="KW-1185">Reference proteome</keyword>
<accession>A0A5P9CT59</accession>
<organism evidence="1 2">
    <name type="scientific">Vibrio aquimaris</name>
    <dbReference type="NCBI Taxonomy" id="2587862"/>
    <lineage>
        <taxon>Bacteria</taxon>
        <taxon>Pseudomonadati</taxon>
        <taxon>Pseudomonadota</taxon>
        <taxon>Gammaproteobacteria</taxon>
        <taxon>Vibrionales</taxon>
        <taxon>Vibrionaceae</taxon>
        <taxon>Vibrio</taxon>
    </lineage>
</organism>
<dbReference type="KEGG" id="vaq:FIV01_20785"/>
<keyword evidence="1" id="KW-0614">Plasmid</keyword>
<dbReference type="AlphaFoldDB" id="A0A5P9CT59"/>
<evidence type="ECO:0000313" key="1">
    <source>
        <dbReference type="EMBL" id="QFT28842.1"/>
    </source>
</evidence>
<dbReference type="EMBL" id="CP045352">
    <property type="protein sequence ID" value="QFT28842.1"/>
    <property type="molecule type" value="Genomic_DNA"/>
</dbReference>
<evidence type="ECO:0008006" key="3">
    <source>
        <dbReference type="Google" id="ProtNLM"/>
    </source>
</evidence>
<dbReference type="Pfam" id="PF09956">
    <property type="entry name" value="Phage_cement_2"/>
    <property type="match status" value="1"/>
</dbReference>
<proteinExistence type="predicted"/>
<gene>
    <name evidence="1" type="ORF">FIV01_20785</name>
</gene>
<geneLocation type="plasmid" evidence="2">
    <name>pthaf100_b</name>
</geneLocation>
<sequence>MRKLYDGKSLTLKAPAGGVTKGKLIKFGDMVLLPAETAKQGEEFTGLFSGIYGDLAIDSGSTPQYAGEKAFLKDGTHELTTSATGNTHCGYFVTTDSEKALILQGLG</sequence>
<name>A0A5P9CT59_9VIBR</name>
<evidence type="ECO:0000313" key="2">
    <source>
        <dbReference type="Proteomes" id="UP000326936"/>
    </source>
</evidence>
<protein>
    <recommendedName>
        <fullName evidence="3">DUF2190 family protein</fullName>
    </recommendedName>
</protein>
<dbReference type="InterPro" id="IPR011231">
    <property type="entry name" value="Phage_VT1-Sakai_H0018"/>
</dbReference>